<evidence type="ECO:0000313" key="1">
    <source>
        <dbReference type="EMBL" id="GCF06589.1"/>
    </source>
</evidence>
<dbReference type="Proteomes" id="UP000322530">
    <property type="component" value="Unassembled WGS sequence"/>
</dbReference>
<name>A0A5A5T6D1_9CHLR</name>
<sequence>MEDTNNLPSYKIKKIAILENVDDGPEMWLPPWVLSGTGCKGVRVPDELRTLPEVMDFVKAHAQALICVHRLGTYEEPLFYGAELVAKLYDDGFPAVLITRFLDIDQHSTIRRWRDKVPVAFDVSVFRDSYPLKEALDLCVRELQGQFSEERIPKRVVMQVEGIEDKKYMDVTVEEFSQYIGVRLPLVLLPEALRKKVKAGSWLSAMVNIKAGDTYDLYFRDFELSFNPELGDCLLHFDNVLDEDGNENPFPLWRAKPESDIDATQLERVNIDSYIKDSNNLKN</sequence>
<dbReference type="RefSeq" id="WP_216368737.1">
    <property type="nucleotide sequence ID" value="NZ_BIXY01000001.1"/>
</dbReference>
<proteinExistence type="predicted"/>
<accession>A0A5A5T6D1</accession>
<dbReference type="AlphaFoldDB" id="A0A5A5T6D1"/>
<reference evidence="1 2" key="1">
    <citation type="submission" date="2019-01" db="EMBL/GenBank/DDBJ databases">
        <title>Draft genome sequence of Dictyobacter sp. Uno17.</title>
        <authorList>
            <person name="Wang C.M."/>
            <person name="Zheng Y."/>
            <person name="Sakai Y."/>
            <person name="Abe K."/>
            <person name="Yokota A."/>
            <person name="Yabe S."/>
        </authorList>
    </citation>
    <scope>NUCLEOTIDE SEQUENCE [LARGE SCALE GENOMIC DNA]</scope>
    <source>
        <strain evidence="1 2">Uno17</strain>
    </source>
</reference>
<evidence type="ECO:0000313" key="2">
    <source>
        <dbReference type="Proteomes" id="UP000322530"/>
    </source>
</evidence>
<comment type="caution">
    <text evidence="1">The sequence shown here is derived from an EMBL/GenBank/DDBJ whole genome shotgun (WGS) entry which is preliminary data.</text>
</comment>
<organism evidence="1 2">
    <name type="scientific">Dictyobacter arantiisoli</name>
    <dbReference type="NCBI Taxonomy" id="2014874"/>
    <lineage>
        <taxon>Bacteria</taxon>
        <taxon>Bacillati</taxon>
        <taxon>Chloroflexota</taxon>
        <taxon>Ktedonobacteria</taxon>
        <taxon>Ktedonobacterales</taxon>
        <taxon>Dictyobacteraceae</taxon>
        <taxon>Dictyobacter</taxon>
    </lineage>
</organism>
<gene>
    <name evidence="1" type="ORF">KDI_01530</name>
</gene>
<protein>
    <submittedName>
        <fullName evidence="1">Uncharacterized protein</fullName>
    </submittedName>
</protein>
<dbReference type="EMBL" id="BIXY01000001">
    <property type="protein sequence ID" value="GCF06589.1"/>
    <property type="molecule type" value="Genomic_DNA"/>
</dbReference>
<keyword evidence="2" id="KW-1185">Reference proteome</keyword>